<proteinExistence type="predicted"/>
<name>A0AAN7PM25_9COLE</name>
<organism evidence="2 3">
    <name type="scientific">Aquatica leii</name>
    <dbReference type="NCBI Taxonomy" id="1421715"/>
    <lineage>
        <taxon>Eukaryota</taxon>
        <taxon>Metazoa</taxon>
        <taxon>Ecdysozoa</taxon>
        <taxon>Arthropoda</taxon>
        <taxon>Hexapoda</taxon>
        <taxon>Insecta</taxon>
        <taxon>Pterygota</taxon>
        <taxon>Neoptera</taxon>
        <taxon>Endopterygota</taxon>
        <taxon>Coleoptera</taxon>
        <taxon>Polyphaga</taxon>
        <taxon>Elateriformia</taxon>
        <taxon>Elateroidea</taxon>
        <taxon>Lampyridae</taxon>
        <taxon>Luciolinae</taxon>
        <taxon>Aquatica</taxon>
    </lineage>
</organism>
<dbReference type="AlphaFoldDB" id="A0AAN7PM25"/>
<evidence type="ECO:0000313" key="2">
    <source>
        <dbReference type="EMBL" id="KAK4885896.1"/>
    </source>
</evidence>
<feature type="region of interest" description="Disordered" evidence="1">
    <location>
        <begin position="70"/>
        <end position="111"/>
    </location>
</feature>
<protein>
    <submittedName>
        <fullName evidence="2">Uncharacterized protein</fullName>
    </submittedName>
</protein>
<feature type="compositionally biased region" description="Polar residues" evidence="1">
    <location>
        <begin position="71"/>
        <end position="84"/>
    </location>
</feature>
<sequence length="111" mass="12289">MKSRECVTLVTIAVAVSALGNSVPSFFIFQRVHYKEHFVIGVPVGPDGDELDEGRKFRYVIDRPDPISENIPLNNDVQSNTVSQILPHPTSRISDNVSLNNDKHSNTVSSL</sequence>
<evidence type="ECO:0000313" key="3">
    <source>
        <dbReference type="Proteomes" id="UP001353858"/>
    </source>
</evidence>
<evidence type="ECO:0000256" key="1">
    <source>
        <dbReference type="SAM" id="MobiDB-lite"/>
    </source>
</evidence>
<reference evidence="3" key="1">
    <citation type="submission" date="2023-01" db="EMBL/GenBank/DDBJ databases">
        <title>Key to firefly adult light organ development and bioluminescence: homeobox transcription factors regulate luciferase expression and transportation to peroxisome.</title>
        <authorList>
            <person name="Fu X."/>
        </authorList>
    </citation>
    <scope>NUCLEOTIDE SEQUENCE [LARGE SCALE GENOMIC DNA]</scope>
</reference>
<accession>A0AAN7PM25</accession>
<feature type="compositionally biased region" description="Polar residues" evidence="1">
    <location>
        <begin position="91"/>
        <end position="111"/>
    </location>
</feature>
<keyword evidence="3" id="KW-1185">Reference proteome</keyword>
<dbReference type="Proteomes" id="UP001353858">
    <property type="component" value="Unassembled WGS sequence"/>
</dbReference>
<dbReference type="EMBL" id="JARPUR010000001">
    <property type="protein sequence ID" value="KAK4885896.1"/>
    <property type="molecule type" value="Genomic_DNA"/>
</dbReference>
<comment type="caution">
    <text evidence="2">The sequence shown here is derived from an EMBL/GenBank/DDBJ whole genome shotgun (WGS) entry which is preliminary data.</text>
</comment>
<gene>
    <name evidence="2" type="ORF">RN001_002167</name>
</gene>